<feature type="region of interest" description="Disordered" evidence="1">
    <location>
        <begin position="1"/>
        <end position="21"/>
    </location>
</feature>
<organism evidence="2 3">
    <name type="scientific">Solanum commersonii</name>
    <name type="common">Commerson's wild potato</name>
    <name type="synonym">Commerson's nightshade</name>
    <dbReference type="NCBI Taxonomy" id="4109"/>
    <lineage>
        <taxon>Eukaryota</taxon>
        <taxon>Viridiplantae</taxon>
        <taxon>Streptophyta</taxon>
        <taxon>Embryophyta</taxon>
        <taxon>Tracheophyta</taxon>
        <taxon>Spermatophyta</taxon>
        <taxon>Magnoliopsida</taxon>
        <taxon>eudicotyledons</taxon>
        <taxon>Gunneridae</taxon>
        <taxon>Pentapetalae</taxon>
        <taxon>asterids</taxon>
        <taxon>lamiids</taxon>
        <taxon>Solanales</taxon>
        <taxon>Solanaceae</taxon>
        <taxon>Solanoideae</taxon>
        <taxon>Solaneae</taxon>
        <taxon>Solanum</taxon>
    </lineage>
</organism>
<sequence length="248" mass="26985">MDLLSTETPSSTPASDPLGIPAPSFSSSQAMILKMGQLAYSADVRATLLERSIPEMIDRAILAALNPIQTSVDALTVKVMDCESRQQKTSKVTALKVEIASLRKNVDYLKSTYFTSIKERANDKDVRVTTRDMQEDGATHAESNAEINEALIAAPVEEIRESQDASIFRDLPDLVETTMYPVIQTSLIETSTAAPNRSGIAFPSETTPGTDAPTDRETIPSIAEHTWRFAEGIYSALCSSTRRPEGEG</sequence>
<keyword evidence="3" id="KW-1185">Reference proteome</keyword>
<dbReference type="Proteomes" id="UP000824120">
    <property type="component" value="Chromosome 8"/>
</dbReference>
<evidence type="ECO:0000313" key="2">
    <source>
        <dbReference type="EMBL" id="KAG5589561.1"/>
    </source>
</evidence>
<evidence type="ECO:0000256" key="1">
    <source>
        <dbReference type="SAM" id="MobiDB-lite"/>
    </source>
</evidence>
<dbReference type="AlphaFoldDB" id="A0A9J5XMU9"/>
<proteinExistence type="predicted"/>
<gene>
    <name evidence="2" type="ORF">H5410_040075</name>
</gene>
<reference evidence="2 3" key="1">
    <citation type="submission" date="2020-09" db="EMBL/GenBank/DDBJ databases">
        <title>De no assembly of potato wild relative species, Solanum commersonii.</title>
        <authorList>
            <person name="Cho K."/>
        </authorList>
    </citation>
    <scope>NUCLEOTIDE SEQUENCE [LARGE SCALE GENOMIC DNA]</scope>
    <source>
        <strain evidence="2">LZ3.2</strain>
        <tissue evidence="2">Leaf</tissue>
    </source>
</reference>
<comment type="caution">
    <text evidence="2">The sequence shown here is derived from an EMBL/GenBank/DDBJ whole genome shotgun (WGS) entry which is preliminary data.</text>
</comment>
<evidence type="ECO:0000313" key="3">
    <source>
        <dbReference type="Proteomes" id="UP000824120"/>
    </source>
</evidence>
<feature type="compositionally biased region" description="Polar residues" evidence="1">
    <location>
        <begin position="1"/>
        <end position="14"/>
    </location>
</feature>
<accession>A0A9J5XMU9</accession>
<protein>
    <recommendedName>
        <fullName evidence="4">Polyprotein protein</fullName>
    </recommendedName>
</protein>
<name>A0A9J5XMU9_SOLCO</name>
<dbReference type="EMBL" id="JACXVP010000008">
    <property type="protein sequence ID" value="KAG5589561.1"/>
    <property type="molecule type" value="Genomic_DNA"/>
</dbReference>
<feature type="region of interest" description="Disordered" evidence="1">
    <location>
        <begin position="194"/>
        <end position="217"/>
    </location>
</feature>
<evidence type="ECO:0008006" key="4">
    <source>
        <dbReference type="Google" id="ProtNLM"/>
    </source>
</evidence>